<evidence type="ECO:0000313" key="3">
    <source>
        <dbReference type="Proteomes" id="UP000628736"/>
    </source>
</evidence>
<dbReference type="EMBL" id="JACOPO010000010">
    <property type="protein sequence ID" value="MBC5723555.1"/>
    <property type="molecule type" value="Genomic_DNA"/>
</dbReference>
<sequence>MAALVKDLGAELLLKLPIYLLPAVVLGVLSRRGIKSRVGRWCAGLLVLGLSAGLLYGVLRALGVILYPNDKVGMSYYWYGSSFRDEGIRTAAFCGLLLLAAAIPRMGKLLDKK</sequence>
<reference evidence="2" key="1">
    <citation type="submission" date="2020-08" db="EMBL/GenBank/DDBJ databases">
        <title>Genome public.</title>
        <authorList>
            <person name="Liu C."/>
            <person name="Sun Q."/>
        </authorList>
    </citation>
    <scope>NUCLEOTIDE SEQUENCE</scope>
    <source>
        <strain evidence="2">NSJ-23</strain>
    </source>
</reference>
<comment type="caution">
    <text evidence="2">The sequence shown here is derived from an EMBL/GenBank/DDBJ whole genome shotgun (WGS) entry which is preliminary data.</text>
</comment>
<organism evidence="2 3">
    <name type="scientific">Flintibacter hominis</name>
    <dbReference type="NCBI Taxonomy" id="2763048"/>
    <lineage>
        <taxon>Bacteria</taxon>
        <taxon>Bacillati</taxon>
        <taxon>Bacillota</taxon>
        <taxon>Clostridia</taxon>
        <taxon>Eubacteriales</taxon>
        <taxon>Flintibacter</taxon>
    </lineage>
</organism>
<keyword evidence="1" id="KW-0812">Transmembrane</keyword>
<feature type="transmembrane region" description="Helical" evidence="1">
    <location>
        <begin position="12"/>
        <end position="29"/>
    </location>
</feature>
<accession>A0A8J6JAL0</accession>
<dbReference type="RefSeq" id="WP_186853296.1">
    <property type="nucleotide sequence ID" value="NZ_JACOPO010000010.1"/>
</dbReference>
<dbReference type="AlphaFoldDB" id="A0A8J6JAL0"/>
<keyword evidence="1" id="KW-0472">Membrane</keyword>
<name>A0A8J6JAL0_9FIRM</name>
<keyword evidence="3" id="KW-1185">Reference proteome</keyword>
<feature type="transmembrane region" description="Helical" evidence="1">
    <location>
        <begin position="87"/>
        <end position="104"/>
    </location>
</feature>
<dbReference type="Proteomes" id="UP000628736">
    <property type="component" value="Unassembled WGS sequence"/>
</dbReference>
<proteinExistence type="predicted"/>
<evidence type="ECO:0000256" key="1">
    <source>
        <dbReference type="SAM" id="Phobius"/>
    </source>
</evidence>
<keyword evidence="1" id="KW-1133">Transmembrane helix</keyword>
<gene>
    <name evidence="2" type="ORF">H8S11_12115</name>
</gene>
<protein>
    <submittedName>
        <fullName evidence="2">Uncharacterized protein</fullName>
    </submittedName>
</protein>
<feature type="transmembrane region" description="Helical" evidence="1">
    <location>
        <begin position="41"/>
        <end position="67"/>
    </location>
</feature>
<evidence type="ECO:0000313" key="2">
    <source>
        <dbReference type="EMBL" id="MBC5723555.1"/>
    </source>
</evidence>